<dbReference type="InterPro" id="IPR042081">
    <property type="entry name" value="RNA_2'-PTrans_C"/>
</dbReference>
<name>A0A8J6NRT2_9BACT</name>
<dbReference type="Gene3D" id="3.20.170.30">
    <property type="match status" value="1"/>
</dbReference>
<organism evidence="2 3">
    <name type="scientific">Candidatus Desulfatibia profunda</name>
    <dbReference type="NCBI Taxonomy" id="2841695"/>
    <lineage>
        <taxon>Bacteria</taxon>
        <taxon>Pseudomonadati</taxon>
        <taxon>Thermodesulfobacteriota</taxon>
        <taxon>Desulfobacteria</taxon>
        <taxon>Desulfobacterales</taxon>
        <taxon>Desulfobacterales incertae sedis</taxon>
        <taxon>Candidatus Desulfatibia</taxon>
    </lineage>
</organism>
<dbReference type="AlphaFoldDB" id="A0A8J6NRT2"/>
<dbReference type="InterPro" id="IPR042080">
    <property type="entry name" value="RNA_2'-PTrans_N"/>
</dbReference>
<dbReference type="GO" id="GO:0016740">
    <property type="term" value="F:transferase activity"/>
    <property type="evidence" value="ECO:0007669"/>
    <property type="project" value="InterPro"/>
</dbReference>
<protein>
    <submittedName>
        <fullName evidence="2">RNA 2'-phosphotransferase</fullName>
    </submittedName>
</protein>
<dbReference type="EMBL" id="JACNJH010000162">
    <property type="protein sequence ID" value="MBC8361991.1"/>
    <property type="molecule type" value="Genomic_DNA"/>
</dbReference>
<feature type="region of interest" description="Disordered" evidence="1">
    <location>
        <begin position="219"/>
        <end position="258"/>
    </location>
</feature>
<sequence length="258" mass="29351">MSQLRSLIQLSKLIAYALGRKPDEFGLVPDADGFIKIKELLKVIHEEDGLKYVRRAHLEEILITQPNPPIEIKGNLIRATYRDKLPQYTPAQDLPKLLYTCVRRRAYPIVLEKGLFPTTYYRVILSSDRDLAERMGKRIDPMPVLLTVQADKSAQAGTMFYSAGDTLFLTESIHKDCFTGPPLPKQKPAAIKPETSPETSRGYELRKLAGSYLIDLNAKKEHPTAAGRKKKSKDIMWAKDTKGAKRRKLKKQPPPWRQ</sequence>
<proteinExistence type="predicted"/>
<dbReference type="Pfam" id="PF01885">
    <property type="entry name" value="PTS_2-RNA"/>
    <property type="match status" value="1"/>
</dbReference>
<dbReference type="Proteomes" id="UP000603434">
    <property type="component" value="Unassembled WGS sequence"/>
</dbReference>
<dbReference type="InterPro" id="IPR002745">
    <property type="entry name" value="Ptrans_KptA/Tpt1"/>
</dbReference>
<dbReference type="Gene3D" id="1.10.10.970">
    <property type="entry name" value="RNA 2'-phosphotransferase, Tpt1/KptA family, N-terminal domain"/>
    <property type="match status" value="1"/>
</dbReference>
<evidence type="ECO:0000256" key="1">
    <source>
        <dbReference type="SAM" id="MobiDB-lite"/>
    </source>
</evidence>
<dbReference type="SUPFAM" id="SSF56399">
    <property type="entry name" value="ADP-ribosylation"/>
    <property type="match status" value="1"/>
</dbReference>
<feature type="compositionally biased region" description="Basic and acidic residues" evidence="1">
    <location>
        <begin position="233"/>
        <end position="243"/>
    </location>
</feature>
<gene>
    <name evidence="2" type="ORF">H8E23_11400</name>
</gene>
<evidence type="ECO:0000313" key="2">
    <source>
        <dbReference type="EMBL" id="MBC8361991.1"/>
    </source>
</evidence>
<accession>A0A8J6NRT2</accession>
<feature type="region of interest" description="Disordered" evidence="1">
    <location>
        <begin position="180"/>
        <end position="201"/>
    </location>
</feature>
<reference evidence="2 3" key="1">
    <citation type="submission" date="2020-08" db="EMBL/GenBank/DDBJ databases">
        <title>Bridging the membrane lipid divide: bacteria of the FCB group superphylum have the potential to synthesize archaeal ether lipids.</title>
        <authorList>
            <person name="Villanueva L."/>
            <person name="Von Meijenfeldt F.A.B."/>
            <person name="Westbye A.B."/>
            <person name="Yadav S."/>
            <person name="Hopmans E.C."/>
            <person name="Dutilh B.E."/>
            <person name="Sinninghe Damste J.S."/>
        </authorList>
    </citation>
    <scope>NUCLEOTIDE SEQUENCE [LARGE SCALE GENOMIC DNA]</scope>
    <source>
        <strain evidence="2">NIOZ-UU30</strain>
    </source>
</reference>
<comment type="caution">
    <text evidence="2">The sequence shown here is derived from an EMBL/GenBank/DDBJ whole genome shotgun (WGS) entry which is preliminary data.</text>
</comment>
<evidence type="ECO:0000313" key="3">
    <source>
        <dbReference type="Proteomes" id="UP000603434"/>
    </source>
</evidence>